<name>V9L3M2_CALMI</name>
<dbReference type="Pfam" id="PF00010">
    <property type="entry name" value="HLH"/>
    <property type="match status" value="1"/>
</dbReference>
<evidence type="ECO:0000313" key="10">
    <source>
        <dbReference type="EMBL" id="AFP06435.1"/>
    </source>
</evidence>
<feature type="domain" description="Orange" evidence="9">
    <location>
        <begin position="112"/>
        <end position="145"/>
    </location>
</feature>
<dbReference type="PROSITE" id="PS50888">
    <property type="entry name" value="BHLH"/>
    <property type="match status" value="1"/>
</dbReference>
<dbReference type="InterPro" id="IPR003650">
    <property type="entry name" value="Orange_dom"/>
</dbReference>
<protein>
    <submittedName>
        <fullName evidence="10">Her6.1</fullName>
    </submittedName>
</protein>
<evidence type="ECO:0000256" key="1">
    <source>
        <dbReference type="ARBA" id="ARBA00004123"/>
    </source>
</evidence>
<evidence type="ECO:0000259" key="8">
    <source>
        <dbReference type="PROSITE" id="PS50888"/>
    </source>
</evidence>
<dbReference type="SUPFAM" id="SSF158457">
    <property type="entry name" value="Orange domain-like"/>
    <property type="match status" value="1"/>
</dbReference>
<evidence type="ECO:0000256" key="5">
    <source>
        <dbReference type="ARBA" id="ARBA00023163"/>
    </source>
</evidence>
<dbReference type="EMBL" id="JW873918">
    <property type="protein sequence ID" value="AFP06435.1"/>
    <property type="molecule type" value="mRNA"/>
</dbReference>
<feature type="compositionally biased region" description="Low complexity" evidence="7">
    <location>
        <begin position="1"/>
        <end position="21"/>
    </location>
</feature>
<comment type="subcellular location">
    <subcellularLocation>
        <location evidence="1">Nucleus</location>
    </subcellularLocation>
</comment>
<keyword evidence="6" id="KW-0539">Nucleus</keyword>
<feature type="domain" description="BHLH" evidence="8">
    <location>
        <begin position="36"/>
        <end position="93"/>
    </location>
</feature>
<keyword evidence="2" id="KW-0678">Repressor</keyword>
<evidence type="ECO:0000256" key="3">
    <source>
        <dbReference type="ARBA" id="ARBA00023015"/>
    </source>
</evidence>
<reference evidence="10" key="1">
    <citation type="journal article" date="2014" name="Nature">
        <title>Elephant shark genome provides unique insights into gnathostome evolution.</title>
        <authorList>
            <consortium name="International Elephant Shark Genome Sequencing Consortium"/>
            <person name="Venkatesh B."/>
            <person name="Lee A.P."/>
            <person name="Ravi V."/>
            <person name="Maurya A.K."/>
            <person name="Lian M.M."/>
            <person name="Swann J.B."/>
            <person name="Ohta Y."/>
            <person name="Flajnik M.F."/>
            <person name="Sutoh Y."/>
            <person name="Kasahara M."/>
            <person name="Hoon S."/>
            <person name="Gangu V."/>
            <person name="Roy S.W."/>
            <person name="Irimia M."/>
            <person name="Korzh V."/>
            <person name="Kondrychyn I."/>
            <person name="Lim Z.W."/>
            <person name="Tay B.H."/>
            <person name="Tohari S."/>
            <person name="Kong K.W."/>
            <person name="Ho S."/>
            <person name="Lorente-Galdos B."/>
            <person name="Quilez J."/>
            <person name="Marques-Bonet T."/>
            <person name="Raney B.J."/>
            <person name="Ingham P.W."/>
            <person name="Tay A."/>
            <person name="Hillier L.W."/>
            <person name="Minx P."/>
            <person name="Boehm T."/>
            <person name="Wilson R.K."/>
            <person name="Brenner S."/>
            <person name="Warren W.C."/>
        </authorList>
    </citation>
    <scope>NUCLEOTIDE SEQUENCE</scope>
    <source>
        <tissue evidence="10">Heart</tissue>
    </source>
</reference>
<dbReference type="Gene3D" id="4.10.280.10">
    <property type="entry name" value="Helix-loop-helix DNA-binding domain"/>
    <property type="match status" value="1"/>
</dbReference>
<evidence type="ECO:0000259" key="9">
    <source>
        <dbReference type="PROSITE" id="PS51054"/>
    </source>
</evidence>
<dbReference type="GO" id="GO:0046983">
    <property type="term" value="F:protein dimerization activity"/>
    <property type="evidence" value="ECO:0007669"/>
    <property type="project" value="InterPro"/>
</dbReference>
<keyword evidence="3" id="KW-0805">Transcription regulation</keyword>
<proteinExistence type="evidence at transcript level"/>
<accession>V9L3M2</accession>
<dbReference type="InterPro" id="IPR036638">
    <property type="entry name" value="HLH_DNA-bd_sf"/>
</dbReference>
<dbReference type="PROSITE" id="PS51054">
    <property type="entry name" value="ORANGE"/>
    <property type="match status" value="1"/>
</dbReference>
<dbReference type="GO" id="GO:0005634">
    <property type="term" value="C:nucleus"/>
    <property type="evidence" value="ECO:0007669"/>
    <property type="project" value="UniProtKB-SubCell"/>
</dbReference>
<dbReference type="SMART" id="SM00511">
    <property type="entry name" value="ORANGE"/>
    <property type="match status" value="1"/>
</dbReference>
<dbReference type="SUPFAM" id="SSF47459">
    <property type="entry name" value="HLH, helix-loop-helix DNA-binding domain"/>
    <property type="match status" value="1"/>
</dbReference>
<dbReference type="InterPro" id="IPR011598">
    <property type="entry name" value="bHLH_dom"/>
</dbReference>
<dbReference type="SMART" id="SM00353">
    <property type="entry name" value="HLH"/>
    <property type="match status" value="1"/>
</dbReference>
<evidence type="ECO:0000256" key="2">
    <source>
        <dbReference type="ARBA" id="ARBA00022491"/>
    </source>
</evidence>
<dbReference type="PANTHER" id="PTHR10985">
    <property type="entry name" value="BASIC HELIX-LOOP-HELIX TRANSCRIPTION FACTOR, HES-RELATED"/>
    <property type="match status" value="1"/>
</dbReference>
<dbReference type="FunFam" id="4.10.280.10:FF:000009">
    <property type="entry name" value="Transcription factor HES-1"/>
    <property type="match status" value="1"/>
</dbReference>
<dbReference type="CDD" id="cd11459">
    <property type="entry name" value="bHLH-O_HES1_4"/>
    <property type="match status" value="1"/>
</dbReference>
<dbReference type="Pfam" id="PF07527">
    <property type="entry name" value="Hairy_orange"/>
    <property type="match status" value="1"/>
</dbReference>
<dbReference type="GO" id="GO:0006355">
    <property type="term" value="P:regulation of DNA-templated transcription"/>
    <property type="evidence" value="ECO:0007669"/>
    <property type="project" value="InterPro"/>
</dbReference>
<dbReference type="InterPro" id="IPR050370">
    <property type="entry name" value="HES_HEY"/>
</dbReference>
<keyword evidence="5" id="KW-0804">Transcription</keyword>
<feature type="compositionally biased region" description="Basic and acidic residues" evidence="7">
    <location>
        <begin position="28"/>
        <end position="38"/>
    </location>
</feature>
<sequence>AKSPSAAREKAPASPAAATPANLTPGSDKPKTASETRKSSKPIMEKRRRARINESLSQLKTLILDALKKDSSRHSKLEKADILEMTVKHLRNLQRAQMTVALSTDPTVLGKYRAGFSECMNEVTRFLSTCEGVNSEVRTRLLSHLANCMSQINAMNYCQPLPPPPPGQAGVTGASHAAFGQPLHVHLPGSLGNGVAGAGALNVSCKLTSGAPVNGAAPGAAKMCGGFQLVPASDGQFAFLIPNAAFGPGGQLTAGPVIPLYANASTLAPSLSNASNSSINTTTSSSSSSSSISPVNGSLLQTHGISFPAALSLANATAVSPLGAVLAGDCLDSVWRPW</sequence>
<feature type="non-terminal residue" evidence="10">
    <location>
        <position position="1"/>
    </location>
</feature>
<dbReference type="Gene3D" id="6.10.250.980">
    <property type="match status" value="1"/>
</dbReference>
<evidence type="ECO:0000256" key="7">
    <source>
        <dbReference type="SAM" id="MobiDB-lite"/>
    </source>
</evidence>
<organism evidence="10">
    <name type="scientific">Callorhinchus milii</name>
    <name type="common">Ghost shark</name>
    <dbReference type="NCBI Taxonomy" id="7868"/>
    <lineage>
        <taxon>Eukaryota</taxon>
        <taxon>Metazoa</taxon>
        <taxon>Chordata</taxon>
        <taxon>Craniata</taxon>
        <taxon>Vertebrata</taxon>
        <taxon>Chondrichthyes</taxon>
        <taxon>Holocephali</taxon>
        <taxon>Chimaeriformes</taxon>
        <taxon>Callorhinchidae</taxon>
        <taxon>Callorhinchus</taxon>
    </lineage>
</organism>
<evidence type="ECO:0000256" key="4">
    <source>
        <dbReference type="ARBA" id="ARBA00023125"/>
    </source>
</evidence>
<evidence type="ECO:0000256" key="6">
    <source>
        <dbReference type="ARBA" id="ARBA00023242"/>
    </source>
</evidence>
<dbReference type="AlphaFoldDB" id="V9L3M2"/>
<dbReference type="GO" id="GO:0003677">
    <property type="term" value="F:DNA binding"/>
    <property type="evidence" value="ECO:0007669"/>
    <property type="project" value="UniProtKB-KW"/>
</dbReference>
<feature type="region of interest" description="Disordered" evidence="7">
    <location>
        <begin position="1"/>
        <end position="48"/>
    </location>
</feature>
<keyword evidence="4" id="KW-0238">DNA-binding</keyword>